<feature type="domain" description="Aldehyde dehydrogenase" evidence="4">
    <location>
        <begin position="25"/>
        <end position="481"/>
    </location>
</feature>
<dbReference type="Proteomes" id="UP000680989">
    <property type="component" value="Plasmid pRS"/>
</dbReference>
<accession>A0ABX8A1I4</accession>
<dbReference type="EMBL" id="CP046675">
    <property type="protein sequence ID" value="QUP61557.1"/>
    <property type="molecule type" value="Genomic_DNA"/>
</dbReference>
<keyword evidence="6" id="KW-1185">Reference proteome</keyword>
<dbReference type="InterPro" id="IPR016163">
    <property type="entry name" value="Ald_DH_C"/>
</dbReference>
<evidence type="ECO:0000313" key="6">
    <source>
        <dbReference type="Proteomes" id="UP000680989"/>
    </source>
</evidence>
<comment type="similarity">
    <text evidence="1">Belongs to the aldehyde dehydrogenase family.</text>
</comment>
<dbReference type="Gene3D" id="3.40.605.10">
    <property type="entry name" value="Aldehyde Dehydrogenase, Chain A, domain 1"/>
    <property type="match status" value="1"/>
</dbReference>
<reference evidence="6" key="1">
    <citation type="submission" date="2019-12" db="EMBL/GenBank/DDBJ databases">
        <title>Whole-genome sequence of tobacco pathogen Ralstonia pseudosolanacearum strain RS, originating from Yunnan province of China.</title>
        <authorList>
            <person name="Lu C.-H."/>
        </authorList>
    </citation>
    <scope>NUCLEOTIDE SEQUENCE [LARGE SCALE GENOMIC DNA]</scope>
    <source>
        <strain evidence="6">RS</strain>
        <plasmid evidence="6">pRS</plasmid>
    </source>
</reference>
<keyword evidence="2" id="KW-0560">Oxidoreductase</keyword>
<dbReference type="SUPFAM" id="SSF53720">
    <property type="entry name" value="ALDH-like"/>
    <property type="match status" value="1"/>
</dbReference>
<dbReference type="PANTHER" id="PTHR42986:SF1">
    <property type="entry name" value="BENZALDEHYDE DEHYDROGENASE YFMT"/>
    <property type="match status" value="1"/>
</dbReference>
<sequence length="492" mass="51758">MGTFETLAFMDAAADTGRLFDQGAWKPARGGTRPVLEPATGAVLRQAGIATAEDMREAITHATQAQPAWAALPPRERSAVLLRAAQWLQQHVEALAQAIARETGGVLPKGEREVREAIFLCQLGAGLPVRAQGEVLPSTPGRLSIARRMPYGVVGVISPFNMPLILGIRSVAPALALGNAVVLKPDPRTPFSGGAIMAEMFRHAGLPPGVLQVLSGDAESGEALVTDARVPMIAFTGSPAVGRRIGELAGRHLKKVSLELGGANNLIILDDADLDAAASAAAFGAWFHQGQICMASNRVLVHEAVAEAIRQRLVDKARRLPVGDGASGGVALGPMIDRRQLERFDAVVRDTVAAGAVLEAGGTCEGLYYRPTVLSNVQPGMRSFDEEPFGPVVNLVTFRTDEEAVELANNSHGGLAAGIISRDVARALAIGERIHAGMLHINDQTVSNDYTNPFGGPGLGGNGSAVGGPADIDQYTRWQWVTVKSAPPSYPF</sequence>
<gene>
    <name evidence="5" type="ORF">GO999_24195</name>
</gene>
<evidence type="ECO:0000256" key="1">
    <source>
        <dbReference type="ARBA" id="ARBA00009986"/>
    </source>
</evidence>
<dbReference type="Pfam" id="PF00171">
    <property type="entry name" value="Aldedh"/>
    <property type="match status" value="1"/>
</dbReference>
<proteinExistence type="inferred from homology"/>
<keyword evidence="5" id="KW-0614">Plasmid</keyword>
<dbReference type="RefSeq" id="WP_019719291.1">
    <property type="nucleotide sequence ID" value="NZ_CP046675.1"/>
</dbReference>
<evidence type="ECO:0000256" key="3">
    <source>
        <dbReference type="ARBA" id="ARBA00023027"/>
    </source>
</evidence>
<evidence type="ECO:0000259" key="4">
    <source>
        <dbReference type="Pfam" id="PF00171"/>
    </source>
</evidence>
<dbReference type="Gene3D" id="3.40.309.10">
    <property type="entry name" value="Aldehyde Dehydrogenase, Chain A, domain 2"/>
    <property type="match status" value="1"/>
</dbReference>
<evidence type="ECO:0000313" key="5">
    <source>
        <dbReference type="EMBL" id="QUP61557.1"/>
    </source>
</evidence>
<dbReference type="InterPro" id="IPR016162">
    <property type="entry name" value="Ald_DH_N"/>
</dbReference>
<geneLocation type="plasmid" evidence="5 6">
    <name>pRS</name>
</geneLocation>
<keyword evidence="3" id="KW-0520">NAD</keyword>
<dbReference type="InterPro" id="IPR016161">
    <property type="entry name" value="Ald_DH/histidinol_DH"/>
</dbReference>
<dbReference type="PANTHER" id="PTHR42986">
    <property type="entry name" value="BENZALDEHYDE DEHYDROGENASE YFMT"/>
    <property type="match status" value="1"/>
</dbReference>
<evidence type="ECO:0000256" key="2">
    <source>
        <dbReference type="ARBA" id="ARBA00023002"/>
    </source>
</evidence>
<name>A0ABX8A1I4_9RALS</name>
<protein>
    <submittedName>
        <fullName evidence="5">Aldehyde dehydrogenase family protein</fullName>
    </submittedName>
</protein>
<dbReference type="InterPro" id="IPR015590">
    <property type="entry name" value="Aldehyde_DH_dom"/>
</dbReference>
<organism evidence="5 6">
    <name type="scientific">Ralstonia nicotianae</name>
    <dbReference type="NCBI Taxonomy" id="3037696"/>
    <lineage>
        <taxon>Bacteria</taxon>
        <taxon>Pseudomonadati</taxon>
        <taxon>Pseudomonadota</taxon>
        <taxon>Betaproteobacteria</taxon>
        <taxon>Burkholderiales</taxon>
        <taxon>Burkholderiaceae</taxon>
        <taxon>Ralstonia</taxon>
        <taxon>Ralstonia solanacearum species complex</taxon>
    </lineage>
</organism>